<dbReference type="EMBL" id="CP075371">
    <property type="protein sequence ID" value="QVT80697.1"/>
    <property type="molecule type" value="Genomic_DNA"/>
</dbReference>
<keyword evidence="2" id="KW-1185">Reference proteome</keyword>
<gene>
    <name evidence="1" type="ORF">ENKNEFLB_03097</name>
</gene>
<evidence type="ECO:0000313" key="2">
    <source>
        <dbReference type="Proteomes" id="UP000679307"/>
    </source>
</evidence>
<reference evidence="1 2" key="1">
    <citation type="submission" date="2021-05" db="EMBL/GenBank/DDBJ databases">
        <title>Complete genome of Nocardioides aquaticus KCTC 9944T isolated from meromictic and hypersaline Ekho Lake, Antarctica.</title>
        <authorList>
            <person name="Hwang K."/>
            <person name="Kim K.M."/>
            <person name="Choe H."/>
        </authorList>
    </citation>
    <scope>NUCLEOTIDE SEQUENCE [LARGE SCALE GENOMIC DNA]</scope>
    <source>
        <strain evidence="1 2">KCTC 9944</strain>
    </source>
</reference>
<evidence type="ECO:0000313" key="1">
    <source>
        <dbReference type="EMBL" id="QVT80697.1"/>
    </source>
</evidence>
<accession>A0ABX8EJJ4</accession>
<protein>
    <recommendedName>
        <fullName evidence="3">FMN-dependent dehydrogenase domain-containing protein</fullName>
    </recommendedName>
</protein>
<sequence length="34" mass="3521">MLGNVVAELDLTMALTGTPDLASITPDALVPQRP</sequence>
<dbReference type="RefSeq" id="WP_246535580.1">
    <property type="nucleotide sequence ID" value="NZ_CP075371.1"/>
</dbReference>
<dbReference type="Proteomes" id="UP000679307">
    <property type="component" value="Chromosome"/>
</dbReference>
<proteinExistence type="predicted"/>
<evidence type="ECO:0008006" key="3">
    <source>
        <dbReference type="Google" id="ProtNLM"/>
    </source>
</evidence>
<organism evidence="1 2">
    <name type="scientific">Nocardioides aquaticus</name>
    <dbReference type="NCBI Taxonomy" id="160826"/>
    <lineage>
        <taxon>Bacteria</taxon>
        <taxon>Bacillati</taxon>
        <taxon>Actinomycetota</taxon>
        <taxon>Actinomycetes</taxon>
        <taxon>Propionibacteriales</taxon>
        <taxon>Nocardioidaceae</taxon>
        <taxon>Nocardioides</taxon>
    </lineage>
</organism>
<name>A0ABX8EJJ4_9ACTN</name>